<sequence>MSTGEPSRKITVPANGLPDLTDTPQKLRLAAKRLRAGTGPVAVDTERASGYRYGQDAYLVQLRRDGVGTLLIDPVGTGRDFSCINDALTGVEWILHAADQDMPCLAKLGMRPDALFDTELAARILGREKRGLGHLIEDTLGWHLAKEHSAADWSVRPLPTAWLNYAALDVELLIDLRSALLTELELAGKLQWALAEFEFERTAPPRPERVDPWRHMHGAGKVTTARGRAILRNLWLTREEIAKAQDLPPVKVLPHYAIVAVAKRMPNSRKQLRAIREMSSRDARAYMEQWWKAVDSAMKLPESQLPKPIDLAPAGKVPELRVWSRRYPLHFEVLQAVRETMHSYAAQLTLIQENLLYPGLQRKLAWYWHPGMDVAEYLADNGARAWQIHQLAQALQLRLEGLGLTQAQLQADRAYKREAGSKKR</sequence>
<dbReference type="InterPro" id="IPR041605">
    <property type="entry name" value="Exo_C"/>
</dbReference>
<accession>A0A9E7DBR9</accession>
<dbReference type="Gene3D" id="1.10.150.80">
    <property type="entry name" value="HRDC domain"/>
    <property type="match status" value="2"/>
</dbReference>
<dbReference type="InterPro" id="IPR012337">
    <property type="entry name" value="RNaseH-like_sf"/>
</dbReference>
<evidence type="ECO:0000259" key="1">
    <source>
        <dbReference type="PROSITE" id="PS50967"/>
    </source>
</evidence>
<dbReference type="InterPro" id="IPR036397">
    <property type="entry name" value="RNaseH_sf"/>
</dbReference>
<dbReference type="CDD" id="cd06142">
    <property type="entry name" value="RNaseD_exo"/>
    <property type="match status" value="1"/>
</dbReference>
<dbReference type="Gene3D" id="3.30.420.10">
    <property type="entry name" value="Ribonuclease H-like superfamily/Ribonuclease H"/>
    <property type="match status" value="1"/>
</dbReference>
<dbReference type="SMART" id="SM00474">
    <property type="entry name" value="35EXOc"/>
    <property type="match status" value="1"/>
</dbReference>
<dbReference type="AlphaFoldDB" id="A0A9E7DBR9"/>
<dbReference type="SUPFAM" id="SSF47819">
    <property type="entry name" value="HRDC-like"/>
    <property type="match status" value="1"/>
</dbReference>
<evidence type="ECO:0000313" key="3">
    <source>
        <dbReference type="Proteomes" id="UP000830236"/>
    </source>
</evidence>
<dbReference type="EMBL" id="CP097095">
    <property type="protein sequence ID" value="UQF78931.1"/>
    <property type="molecule type" value="Genomic_DNA"/>
</dbReference>
<dbReference type="KEGG" id="agh:M3I41_04755"/>
<dbReference type="PROSITE" id="PS50967">
    <property type="entry name" value="HRDC"/>
    <property type="match status" value="1"/>
</dbReference>
<dbReference type="PANTHER" id="PTHR47649:SF1">
    <property type="entry name" value="RIBONUCLEASE D"/>
    <property type="match status" value="1"/>
</dbReference>
<name>A0A9E7DBR9_9ACTO</name>
<dbReference type="InterPro" id="IPR051086">
    <property type="entry name" value="RNase_D-like"/>
</dbReference>
<dbReference type="GO" id="GO:0000166">
    <property type="term" value="F:nucleotide binding"/>
    <property type="evidence" value="ECO:0007669"/>
    <property type="project" value="InterPro"/>
</dbReference>
<protein>
    <submittedName>
        <fullName evidence="2">HRDC domain-containing protein</fullName>
    </submittedName>
</protein>
<gene>
    <name evidence="2" type="ORF">M3I41_04755</name>
</gene>
<dbReference type="SUPFAM" id="SSF53098">
    <property type="entry name" value="Ribonuclease H-like"/>
    <property type="match status" value="1"/>
</dbReference>
<dbReference type="Pfam" id="PF01612">
    <property type="entry name" value="DNA_pol_A_exo1"/>
    <property type="match status" value="1"/>
</dbReference>
<dbReference type="SMART" id="SM00341">
    <property type="entry name" value="HRDC"/>
    <property type="match status" value="1"/>
</dbReference>
<organism evidence="2 3">
    <name type="scientific">Actinomyces graevenitzii</name>
    <dbReference type="NCBI Taxonomy" id="55565"/>
    <lineage>
        <taxon>Bacteria</taxon>
        <taxon>Bacillati</taxon>
        <taxon>Actinomycetota</taxon>
        <taxon>Actinomycetes</taxon>
        <taxon>Actinomycetales</taxon>
        <taxon>Actinomycetaceae</taxon>
        <taxon>Actinomyces</taxon>
    </lineage>
</organism>
<dbReference type="InterPro" id="IPR044876">
    <property type="entry name" value="HRDC_dom_sf"/>
</dbReference>
<dbReference type="Pfam" id="PF18305">
    <property type="entry name" value="DNA_pol_A_exoN"/>
    <property type="match status" value="1"/>
</dbReference>
<proteinExistence type="predicted"/>
<reference evidence="2" key="1">
    <citation type="submission" date="2022-05" db="EMBL/GenBank/DDBJ databases">
        <title>Using nanopore sequencing to obtain complete genomes from saliva samples.</title>
        <authorList>
            <person name="Baker J.L."/>
        </authorList>
    </citation>
    <scope>NUCLEOTIDE SEQUENCE</scope>
    <source>
        <strain evidence="2">JCVI-JB-Ag32</strain>
    </source>
</reference>
<dbReference type="InterPro" id="IPR010997">
    <property type="entry name" value="HRDC-like_sf"/>
</dbReference>
<dbReference type="PANTHER" id="PTHR47649">
    <property type="entry name" value="RIBONUCLEASE D"/>
    <property type="match status" value="1"/>
</dbReference>
<dbReference type="Pfam" id="PF00570">
    <property type="entry name" value="HRDC"/>
    <property type="match status" value="1"/>
</dbReference>
<feature type="domain" description="HRDC" evidence="1">
    <location>
        <begin position="224"/>
        <end position="304"/>
    </location>
</feature>
<dbReference type="GO" id="GO:0008408">
    <property type="term" value="F:3'-5' exonuclease activity"/>
    <property type="evidence" value="ECO:0007669"/>
    <property type="project" value="InterPro"/>
</dbReference>
<dbReference type="GO" id="GO:0006139">
    <property type="term" value="P:nucleobase-containing compound metabolic process"/>
    <property type="evidence" value="ECO:0007669"/>
    <property type="project" value="InterPro"/>
</dbReference>
<evidence type="ECO:0000313" key="2">
    <source>
        <dbReference type="EMBL" id="UQF78931.1"/>
    </source>
</evidence>
<dbReference type="GO" id="GO:0003676">
    <property type="term" value="F:nucleic acid binding"/>
    <property type="evidence" value="ECO:0007669"/>
    <property type="project" value="InterPro"/>
</dbReference>
<dbReference type="Proteomes" id="UP000830236">
    <property type="component" value="Chromosome"/>
</dbReference>
<dbReference type="InterPro" id="IPR002562">
    <property type="entry name" value="3'-5'_exonuclease_dom"/>
</dbReference>
<dbReference type="InterPro" id="IPR002121">
    <property type="entry name" value="HRDC_dom"/>
</dbReference>